<accession>A0ABX6QKB4</accession>
<organism evidence="2 3">
    <name type="scientific">Peteryoungia desertarenae</name>
    <dbReference type="NCBI Taxonomy" id="1813451"/>
    <lineage>
        <taxon>Bacteria</taxon>
        <taxon>Pseudomonadati</taxon>
        <taxon>Pseudomonadota</taxon>
        <taxon>Alphaproteobacteria</taxon>
        <taxon>Hyphomicrobiales</taxon>
        <taxon>Rhizobiaceae</taxon>
        <taxon>Peteryoungia</taxon>
    </lineage>
</organism>
<gene>
    <name evidence="2" type="ORF">FE840_005315</name>
</gene>
<dbReference type="PANTHER" id="PTHR30212:SF2">
    <property type="entry name" value="PROTEIN YIIM"/>
    <property type="match status" value="1"/>
</dbReference>
<name>A0ABX6QKB4_9HYPH</name>
<feature type="domain" description="MOSC" evidence="1">
    <location>
        <begin position="26"/>
        <end position="160"/>
    </location>
</feature>
<protein>
    <submittedName>
        <fullName evidence="2">MOSC domain-containing protein</fullName>
    </submittedName>
</protein>
<evidence type="ECO:0000313" key="2">
    <source>
        <dbReference type="EMBL" id="QLF69006.1"/>
    </source>
</evidence>
<keyword evidence="3" id="KW-1185">Reference proteome</keyword>
<dbReference type="SUPFAM" id="SSF50800">
    <property type="entry name" value="PK beta-barrel domain-like"/>
    <property type="match status" value="1"/>
</dbReference>
<dbReference type="Proteomes" id="UP000308530">
    <property type="component" value="Chromosome"/>
</dbReference>
<dbReference type="EMBL" id="CP058350">
    <property type="protein sequence ID" value="QLF69006.1"/>
    <property type="molecule type" value="Genomic_DNA"/>
</dbReference>
<dbReference type="Gene3D" id="2.40.33.20">
    <property type="entry name" value="PK beta-barrel domain-like"/>
    <property type="match status" value="1"/>
</dbReference>
<sequence length="206" mass="22591">MKILAICRGKPEILAGKSYKTGINKVPVGGAVLVDREGLVGDTICNRKHHGGPDQAIYVEGAMDLSRWAEELGRPVPPGQFGENLTIEGLENGILAVGDRLRIGEVVLEVTAPRIPCATFAARMDDPSFVKRYTKAARPGAYCRVIAPGVLTTDQTVEYLPYQGERLTLREMMVAYGKTHSREALTRFLRAPLAERFRKALEAKSL</sequence>
<dbReference type="RefSeq" id="WP_138285856.1">
    <property type="nucleotide sequence ID" value="NZ_CP058350.1"/>
</dbReference>
<proteinExistence type="predicted"/>
<dbReference type="InterPro" id="IPR011037">
    <property type="entry name" value="Pyrv_Knase-like_insert_dom_sf"/>
</dbReference>
<dbReference type="PANTHER" id="PTHR30212">
    <property type="entry name" value="PROTEIN YIIM"/>
    <property type="match status" value="1"/>
</dbReference>
<dbReference type="InterPro" id="IPR052353">
    <property type="entry name" value="Benzoxazolinone_Detox_Enz"/>
</dbReference>
<dbReference type="Pfam" id="PF03473">
    <property type="entry name" value="MOSC"/>
    <property type="match status" value="1"/>
</dbReference>
<reference evidence="2 3" key="1">
    <citation type="submission" date="2020-06" db="EMBL/GenBank/DDBJ databases">
        <title>Genome sequence of Rhizobium sp strain ADMK78.</title>
        <authorList>
            <person name="Rahi P."/>
        </authorList>
    </citation>
    <scope>NUCLEOTIDE SEQUENCE [LARGE SCALE GENOMIC DNA]</scope>
    <source>
        <strain evidence="2 3">ADMK78</strain>
    </source>
</reference>
<evidence type="ECO:0000259" key="1">
    <source>
        <dbReference type="PROSITE" id="PS51340"/>
    </source>
</evidence>
<dbReference type="PROSITE" id="PS51340">
    <property type="entry name" value="MOSC"/>
    <property type="match status" value="1"/>
</dbReference>
<evidence type="ECO:0000313" key="3">
    <source>
        <dbReference type="Proteomes" id="UP000308530"/>
    </source>
</evidence>
<dbReference type="InterPro" id="IPR005302">
    <property type="entry name" value="MoCF_Sase_C"/>
</dbReference>